<dbReference type="GO" id="GO:0005737">
    <property type="term" value="C:cytoplasm"/>
    <property type="evidence" value="ECO:0007669"/>
    <property type="project" value="TreeGrafter"/>
</dbReference>
<keyword evidence="2" id="KW-0067">ATP-binding</keyword>
<dbReference type="InterPro" id="IPR041664">
    <property type="entry name" value="AAA_16"/>
</dbReference>
<dbReference type="InterPro" id="IPR011990">
    <property type="entry name" value="TPR-like_helical_dom_sf"/>
</dbReference>
<evidence type="ECO:0000256" key="2">
    <source>
        <dbReference type="ARBA" id="ARBA00022840"/>
    </source>
</evidence>
<dbReference type="InterPro" id="IPR000792">
    <property type="entry name" value="Tscrpt_reg_LuxR_C"/>
</dbReference>
<proteinExistence type="predicted"/>
<comment type="caution">
    <text evidence="4">The sequence shown here is derived from an EMBL/GenBank/DDBJ whole genome shotgun (WGS) entry which is preliminary data.</text>
</comment>
<dbReference type="SUPFAM" id="SSF52540">
    <property type="entry name" value="P-loop containing nucleoside triphosphate hydrolases"/>
    <property type="match status" value="1"/>
</dbReference>
<feature type="domain" description="HTH luxR-type" evidence="3">
    <location>
        <begin position="951"/>
        <end position="1016"/>
    </location>
</feature>
<evidence type="ECO:0000313" key="4">
    <source>
        <dbReference type="EMBL" id="MCP2166372.1"/>
    </source>
</evidence>
<dbReference type="SUPFAM" id="SSF46894">
    <property type="entry name" value="C-terminal effector domain of the bipartite response regulators"/>
    <property type="match status" value="1"/>
</dbReference>
<keyword evidence="5" id="KW-1185">Reference proteome</keyword>
<dbReference type="InterPro" id="IPR036388">
    <property type="entry name" value="WH-like_DNA-bd_sf"/>
</dbReference>
<dbReference type="Gene3D" id="1.10.10.10">
    <property type="entry name" value="Winged helix-like DNA-binding domain superfamily/Winged helix DNA-binding domain"/>
    <property type="match status" value="1"/>
</dbReference>
<dbReference type="PROSITE" id="PS50043">
    <property type="entry name" value="HTH_LUXR_2"/>
    <property type="match status" value="1"/>
</dbReference>
<dbReference type="Pfam" id="PF13191">
    <property type="entry name" value="AAA_16"/>
    <property type="match status" value="1"/>
</dbReference>
<dbReference type="EMBL" id="JAMTCK010000007">
    <property type="protein sequence ID" value="MCP2166372.1"/>
    <property type="molecule type" value="Genomic_DNA"/>
</dbReference>
<keyword evidence="1" id="KW-0547">Nucleotide-binding</keyword>
<organism evidence="4 5">
    <name type="scientific">Goodfellowiella coeruleoviolacea</name>
    <dbReference type="NCBI Taxonomy" id="334858"/>
    <lineage>
        <taxon>Bacteria</taxon>
        <taxon>Bacillati</taxon>
        <taxon>Actinomycetota</taxon>
        <taxon>Actinomycetes</taxon>
        <taxon>Pseudonocardiales</taxon>
        <taxon>Pseudonocardiaceae</taxon>
        <taxon>Goodfellowiella</taxon>
    </lineage>
</organism>
<evidence type="ECO:0000313" key="5">
    <source>
        <dbReference type="Proteomes" id="UP001206128"/>
    </source>
</evidence>
<name>A0AAE3KH15_9PSEU</name>
<accession>A0AAE3KH15</accession>
<dbReference type="Gene3D" id="1.25.40.10">
    <property type="entry name" value="Tetratricopeptide repeat domain"/>
    <property type="match status" value="1"/>
</dbReference>
<dbReference type="GO" id="GO:0003677">
    <property type="term" value="F:DNA binding"/>
    <property type="evidence" value="ECO:0007669"/>
    <property type="project" value="InterPro"/>
</dbReference>
<dbReference type="GO" id="GO:0005524">
    <property type="term" value="F:ATP binding"/>
    <property type="evidence" value="ECO:0007669"/>
    <property type="project" value="UniProtKB-KW"/>
</dbReference>
<dbReference type="InterPro" id="IPR027417">
    <property type="entry name" value="P-loop_NTPase"/>
</dbReference>
<protein>
    <submittedName>
        <fullName evidence="4">Regulatory protein, luxR family</fullName>
    </submittedName>
</protein>
<dbReference type="RefSeq" id="WP_253772192.1">
    <property type="nucleotide sequence ID" value="NZ_JAMTCK010000007.1"/>
</dbReference>
<dbReference type="AlphaFoldDB" id="A0AAE3KH15"/>
<dbReference type="Proteomes" id="UP001206128">
    <property type="component" value="Unassembled WGS sequence"/>
</dbReference>
<dbReference type="PROSITE" id="PS00622">
    <property type="entry name" value="HTH_LUXR_1"/>
    <property type="match status" value="1"/>
</dbReference>
<evidence type="ECO:0000259" key="3">
    <source>
        <dbReference type="PROSITE" id="PS50043"/>
    </source>
</evidence>
<dbReference type="CDD" id="cd06170">
    <property type="entry name" value="LuxR_C_like"/>
    <property type="match status" value="1"/>
</dbReference>
<gene>
    <name evidence="4" type="ORF">LX83_003240</name>
</gene>
<dbReference type="PANTHER" id="PTHR16305:SF35">
    <property type="entry name" value="TRANSCRIPTIONAL ACTIVATOR DOMAIN"/>
    <property type="match status" value="1"/>
</dbReference>
<dbReference type="Pfam" id="PF00196">
    <property type="entry name" value="GerE"/>
    <property type="match status" value="1"/>
</dbReference>
<dbReference type="SMART" id="SM00421">
    <property type="entry name" value="HTH_LUXR"/>
    <property type="match status" value="1"/>
</dbReference>
<evidence type="ECO:0000256" key="1">
    <source>
        <dbReference type="ARBA" id="ARBA00022741"/>
    </source>
</evidence>
<sequence>MPRLGSGIPLVARAAELGGLRAALDRADQGTAAGVLVSGDAGIGKTRLVEELAAQASAAGALVLTGRCLDVGESGLPYLPFAEALGQLRDERLAAVLARPALVRLLPELAIAGRLGQRPEQASASGLTSGMDLPTALGLPRTEQDVGQLQLFDAVFGLLGELAEQSCVVLLIEDLHWADASTRRLLSFLLTRLRTQRVLVVASYRTDDLHRRHPLRPLLAELVRLPIVERLELAPLSQDDACAFVRALVGDDVPDQVVRQVAAQSEGNAFFAEELIAAYSGCGPAGLPASLVDVLLARVEQFGPAAAQVVRVASAAGRQVAHADLRAVVDLDELALDEALREAVQRHVLVAGDDDVYRFRHALLREAVYGDLLPGERVRLHAGYARMLAARTASGTAPRGTAAALAHHSLESNDLGQALAASVRAAEEAKDLSAPAEYLGHLEQALRLWDAVPADQRPSDVDELELLRRASWAAGTAGDPERALAYARSAVALADRLGDPEAAADARQRLVQTLLVLEGHEAEANEITDQAWQLVADQPPSRTRARVLALQARVLRYLGGHEQSVRRAEQAVRDARAVGAVDAEVDALVTLALQAERTGEDEDAVRQLRLAVDLAVEGGALAEELRARYYLGLNAYEAGLIDKSIEIIDAGVARATDLGLSWSGFGLELRVIQAIAKYAGGDWDGAEAAAQPPGEAVSSVVLTRLAAAALYPLVGRGRFAEAEELITRLRENWQVDLTIPLIAGAAGAELACWRDDPDQAVERVGESLTWARRIGGPWVLAGIRLAALGVAACADQAVRAVRRRDTDALAAAVAEGRRLHEHARLTAANGSPRTSDLGPEGVAWLARAEAELARLLAVHGPTHQDGQAVDAARRWADAVRAFDYGARYEQAICRWRWAEALLAAERRDEAAEHLRQAAAVAAELGARPLAEAVEALAGRARIALRADQPVPRQTLDLFTPRERAVLELVALGRTNREVGEELYISEKTVSVHLTRVMAKLGASRRAEAVALAYDRGLLDTPAGPSGRVDDGPPGG</sequence>
<reference evidence="4" key="1">
    <citation type="submission" date="2022-06" db="EMBL/GenBank/DDBJ databases">
        <title>Genomic Encyclopedia of Archaeal and Bacterial Type Strains, Phase II (KMG-II): from individual species to whole genera.</title>
        <authorList>
            <person name="Goeker M."/>
        </authorList>
    </citation>
    <scope>NUCLEOTIDE SEQUENCE</scope>
    <source>
        <strain evidence="4">DSM 43935</strain>
    </source>
</reference>
<dbReference type="InterPro" id="IPR016032">
    <property type="entry name" value="Sig_transdc_resp-reg_C-effctor"/>
</dbReference>
<dbReference type="GO" id="GO:0006355">
    <property type="term" value="P:regulation of DNA-templated transcription"/>
    <property type="evidence" value="ECO:0007669"/>
    <property type="project" value="InterPro"/>
</dbReference>
<dbReference type="SUPFAM" id="SSF48452">
    <property type="entry name" value="TPR-like"/>
    <property type="match status" value="1"/>
</dbReference>
<dbReference type="PANTHER" id="PTHR16305">
    <property type="entry name" value="TESTICULAR SOLUBLE ADENYLYL CYCLASE"/>
    <property type="match status" value="1"/>
</dbReference>
<dbReference type="PRINTS" id="PR00038">
    <property type="entry name" value="HTHLUXR"/>
</dbReference>
<dbReference type="GO" id="GO:0004016">
    <property type="term" value="F:adenylate cyclase activity"/>
    <property type="evidence" value="ECO:0007669"/>
    <property type="project" value="TreeGrafter"/>
</dbReference>